<gene>
    <name evidence="2" type="primary">LOC123151911</name>
</gene>
<name>A0A3B6RMA0_WHEAT</name>
<dbReference type="InterPro" id="IPR031100">
    <property type="entry name" value="LOG_fam"/>
</dbReference>
<dbReference type="AlphaFoldDB" id="A0A3B6RMA0"/>
<dbReference type="Gramene" id="TraesCS7A02G369800.1">
    <property type="protein sequence ID" value="TraesCS7A02G369800.1"/>
    <property type="gene ID" value="TraesCS7A02G369800"/>
</dbReference>
<accession>A0A3B6RMA0</accession>
<proteinExistence type="predicted"/>
<dbReference type="Proteomes" id="UP000019116">
    <property type="component" value="Chromosome 7A"/>
</dbReference>
<dbReference type="Gramene" id="TraesCLE_scaffold_075331_01G000100.1">
    <property type="protein sequence ID" value="TraesCLE_scaffold_075331_01G000100.1"/>
    <property type="gene ID" value="TraesCLE_scaffold_075331_01G000100"/>
</dbReference>
<dbReference type="Gramene" id="TraesNOR7A03G04005430.1">
    <property type="protein sequence ID" value="TraesNOR7A03G04005430.1"/>
    <property type="gene ID" value="TraesNOR7A03G04005430"/>
</dbReference>
<dbReference type="GeneID" id="123151911"/>
<sequence>MPSRDAQFSKGKRKENTERAPRCCSGESMEAATASSVVGSRAEFGSRLGLARPWLRPSGGRGGPHTPLPFRHLPWPTSRLVRSRAVRARSVVAAANPHQQQAGVGGGEAMEPERGSPHEVREEIARCYELVRRLGRGAVYLGSSRVPAAHPHYRQTAQLAAEIAKLLDCTTWTGAGPGLMDAATQGALEAGKPVGGFRIGKEAGEWTASNFHPYLPSETYLTCRFFSARKHGLVDAVVRNSSADKTAIVALPGGIGTLDELFEIMALIQLERIGSALPVPLLLMNYDSYYSKLLEFLNDCEDWGTVAPGEVASLWKICSGNHEALEYLAQFYDVPTGERNYGISSPPSKVDRVPFYTVRR</sequence>
<dbReference type="PANTHER" id="PTHR31208">
    <property type="entry name" value="EXPRESSED PROTEIN"/>
    <property type="match status" value="1"/>
</dbReference>
<dbReference type="STRING" id="4565.A0A3B6RMA0"/>
<dbReference type="SUPFAM" id="SSF102405">
    <property type="entry name" value="MCP/YpsA-like"/>
    <property type="match status" value="1"/>
</dbReference>
<dbReference type="Gramene" id="TraesWEE_scaffold_069568_01G000100.1">
    <property type="protein sequence ID" value="TraesWEE_scaffold_069568_01G000100.1"/>
    <property type="gene ID" value="TraesWEE_scaffold_069568_01G000100"/>
</dbReference>
<dbReference type="PANTHER" id="PTHR31208:SF11">
    <property type="entry name" value="CYTOKININ RIBOSIDE 5'-MONOPHOSPHATE PHOSPHORIBOHYDROLASE"/>
    <property type="match status" value="1"/>
</dbReference>
<dbReference type="Pfam" id="PF03641">
    <property type="entry name" value="Lysine_decarbox"/>
    <property type="match status" value="1"/>
</dbReference>
<dbReference type="Gramene" id="TraesJUL7A03G03998430.1">
    <property type="protein sequence ID" value="TraesJUL7A03G03998430.1"/>
    <property type="gene ID" value="TraesJUL7A03G03998430"/>
</dbReference>
<evidence type="ECO:0000313" key="2">
    <source>
        <dbReference type="EnsemblPlants" id="TraesCS7A02G369800.1"/>
    </source>
</evidence>
<dbReference type="KEGG" id="taes:123151911"/>
<dbReference type="PaxDb" id="4565-Traes_7AL_15F92CFDE.2"/>
<evidence type="ECO:0000256" key="1">
    <source>
        <dbReference type="SAM" id="MobiDB-lite"/>
    </source>
</evidence>
<dbReference type="RefSeq" id="XP_044427479.1">
    <property type="nucleotide sequence ID" value="XM_044571544.1"/>
</dbReference>
<keyword evidence="3" id="KW-1185">Reference proteome</keyword>
<dbReference type="EnsemblPlants" id="TraesCS7A02G369800.1">
    <property type="protein sequence ID" value="TraesCS7A02G369800.1"/>
    <property type="gene ID" value="TraesCS7A02G369800"/>
</dbReference>
<dbReference type="Gramene" id="TraesCS7A03G0901000.1">
    <property type="protein sequence ID" value="TraesCS7A03G0901000.1.CDS"/>
    <property type="gene ID" value="TraesCS7A03G0901000"/>
</dbReference>
<dbReference type="SMR" id="A0A3B6RMA0"/>
<dbReference type="OMA" id="HPHYIKT"/>
<feature type="region of interest" description="Disordered" evidence="1">
    <location>
        <begin position="1"/>
        <end position="38"/>
    </location>
</feature>
<protein>
    <submittedName>
        <fullName evidence="2">Uncharacterized protein</fullName>
    </submittedName>
</protein>
<dbReference type="Gene3D" id="3.40.50.450">
    <property type="match status" value="1"/>
</dbReference>
<reference evidence="2" key="1">
    <citation type="submission" date="2018-08" db="EMBL/GenBank/DDBJ databases">
        <authorList>
            <person name="Rossello M."/>
        </authorList>
    </citation>
    <scope>NUCLEOTIDE SEQUENCE [LARGE SCALE GENOMIC DNA]</scope>
    <source>
        <strain evidence="2">cv. Chinese Spring</strain>
    </source>
</reference>
<dbReference type="OrthoDB" id="414463at2759"/>
<reference evidence="2" key="2">
    <citation type="submission" date="2018-10" db="UniProtKB">
        <authorList>
            <consortium name="EnsemblPlants"/>
        </authorList>
    </citation>
    <scope>IDENTIFICATION</scope>
</reference>
<dbReference type="Gramene" id="TraesSYM7A03G03915190.1">
    <property type="protein sequence ID" value="TraesSYM7A03G03915190.1"/>
    <property type="gene ID" value="TraesSYM7A03G03915190"/>
</dbReference>
<dbReference type="Gramene" id="TraesROB_scaffold_106304_01G000100.1">
    <property type="protein sequence ID" value="TraesROB_scaffold_106304_01G000100.1"/>
    <property type="gene ID" value="TraesROB_scaffold_106304_01G000100"/>
</dbReference>
<dbReference type="Gramene" id="TraesLDM7A03G03964880.1">
    <property type="protein sequence ID" value="TraesLDM7A03G03964880.1"/>
    <property type="gene ID" value="TraesLDM7A03G03964880"/>
</dbReference>
<evidence type="ECO:0000313" key="3">
    <source>
        <dbReference type="Proteomes" id="UP000019116"/>
    </source>
</evidence>
<organism evidence="2">
    <name type="scientific">Triticum aestivum</name>
    <name type="common">Wheat</name>
    <dbReference type="NCBI Taxonomy" id="4565"/>
    <lineage>
        <taxon>Eukaryota</taxon>
        <taxon>Viridiplantae</taxon>
        <taxon>Streptophyta</taxon>
        <taxon>Embryophyta</taxon>
        <taxon>Tracheophyta</taxon>
        <taxon>Spermatophyta</taxon>
        <taxon>Magnoliopsida</taxon>
        <taxon>Liliopsida</taxon>
        <taxon>Poales</taxon>
        <taxon>Poaceae</taxon>
        <taxon>BOP clade</taxon>
        <taxon>Pooideae</taxon>
        <taxon>Triticodae</taxon>
        <taxon>Triticeae</taxon>
        <taxon>Triticinae</taxon>
        <taxon>Triticum</taxon>
    </lineage>
</organism>
<dbReference type="Gramene" id="TraesSTA7A03G03961640.1">
    <property type="protein sequence ID" value="TraesSTA7A03G03961640.1"/>
    <property type="gene ID" value="TraesSTA7A03G03961640"/>
</dbReference>
<dbReference type="Gramene" id="TraesLAC7A03G03915280.1">
    <property type="protein sequence ID" value="TraesLAC7A03G03915280.1"/>
    <property type="gene ID" value="TraesLAC7A03G03915280"/>
</dbReference>